<accession>A0ABV7QXL1</accession>
<dbReference type="Pfam" id="PF02705">
    <property type="entry name" value="K_trans"/>
    <property type="match status" value="1"/>
</dbReference>
<dbReference type="PANTHER" id="PTHR30540:SF79">
    <property type="entry name" value="LOW AFFINITY POTASSIUM TRANSPORT SYSTEM PROTEIN KUP"/>
    <property type="match status" value="1"/>
</dbReference>
<dbReference type="InterPro" id="IPR003855">
    <property type="entry name" value="K+_transporter"/>
</dbReference>
<proteinExistence type="inferred from homology"/>
<reference evidence="17" key="1">
    <citation type="journal article" date="2019" name="Int. J. Syst. Evol. Microbiol.">
        <title>The Global Catalogue of Microorganisms (GCM) 10K type strain sequencing project: providing services to taxonomists for standard genome sequencing and annotation.</title>
        <authorList>
            <consortium name="The Broad Institute Genomics Platform"/>
            <consortium name="The Broad Institute Genome Sequencing Center for Infectious Disease"/>
            <person name="Wu L."/>
            <person name="Ma J."/>
        </authorList>
    </citation>
    <scope>NUCLEOTIDE SEQUENCE [LARGE SCALE GENOMIC DNA]</scope>
    <source>
        <strain evidence="17">KCTC 42899</strain>
    </source>
</reference>
<evidence type="ECO:0000256" key="5">
    <source>
        <dbReference type="ARBA" id="ARBA00022519"/>
    </source>
</evidence>
<evidence type="ECO:0000256" key="12">
    <source>
        <dbReference type="ARBA" id="ARBA00023136"/>
    </source>
</evidence>
<feature type="transmembrane region" description="Helical" evidence="13">
    <location>
        <begin position="308"/>
        <end position="336"/>
    </location>
</feature>
<keyword evidence="8 13" id="KW-0769">Symport</keyword>
<dbReference type="InterPro" id="IPR053951">
    <property type="entry name" value="K_trans_N"/>
</dbReference>
<evidence type="ECO:0000256" key="3">
    <source>
        <dbReference type="ARBA" id="ARBA00022448"/>
    </source>
</evidence>
<dbReference type="RefSeq" id="WP_377742032.1">
    <property type="nucleotide sequence ID" value="NZ_JBHRXJ010000001.1"/>
</dbReference>
<evidence type="ECO:0000256" key="7">
    <source>
        <dbReference type="ARBA" id="ARBA00022692"/>
    </source>
</evidence>
<keyword evidence="10 13" id="KW-1133">Transmembrane helix</keyword>
<feature type="domain" description="K+ potassium transporter C-terminal" evidence="15">
    <location>
        <begin position="494"/>
        <end position="641"/>
    </location>
</feature>
<feature type="transmembrane region" description="Helical" evidence="13">
    <location>
        <begin position="383"/>
        <end position="405"/>
    </location>
</feature>
<dbReference type="Pfam" id="PF22776">
    <property type="entry name" value="K_trans_C"/>
    <property type="match status" value="1"/>
</dbReference>
<evidence type="ECO:0000256" key="4">
    <source>
        <dbReference type="ARBA" id="ARBA00022475"/>
    </source>
</evidence>
<comment type="caution">
    <text evidence="16">The sequence shown here is derived from an EMBL/GenBank/DDBJ whole genome shotgun (WGS) entry which is preliminary data.</text>
</comment>
<evidence type="ECO:0000256" key="13">
    <source>
        <dbReference type="HAMAP-Rule" id="MF_01522"/>
    </source>
</evidence>
<keyword evidence="7 13" id="KW-0812">Transmembrane</keyword>
<feature type="transmembrane region" description="Helical" evidence="13">
    <location>
        <begin position="184"/>
        <end position="209"/>
    </location>
</feature>
<keyword evidence="17" id="KW-1185">Reference proteome</keyword>
<comment type="similarity">
    <text evidence="2 13">Belongs to the HAK/KUP transporter (TC 2.A.72) family.</text>
</comment>
<feature type="transmembrane region" description="Helical" evidence="13">
    <location>
        <begin position="439"/>
        <end position="461"/>
    </location>
</feature>
<comment type="function">
    <text evidence="13">Transport of potassium into the cell. Likely operates as a K(+):H(+) symporter.</text>
</comment>
<organism evidence="16 17">
    <name type="scientific">Paracoccus mangrovi</name>
    <dbReference type="NCBI Taxonomy" id="1715645"/>
    <lineage>
        <taxon>Bacteria</taxon>
        <taxon>Pseudomonadati</taxon>
        <taxon>Pseudomonadota</taxon>
        <taxon>Alphaproteobacteria</taxon>
        <taxon>Rhodobacterales</taxon>
        <taxon>Paracoccaceae</taxon>
        <taxon>Paracoccus</taxon>
    </lineage>
</organism>
<feature type="transmembrane region" description="Helical" evidence="13">
    <location>
        <begin position="357"/>
        <end position="377"/>
    </location>
</feature>
<comment type="catalytic activity">
    <reaction evidence="13">
        <text>K(+)(in) + H(+)(in) = K(+)(out) + H(+)(out)</text>
        <dbReference type="Rhea" id="RHEA:28490"/>
        <dbReference type="ChEBI" id="CHEBI:15378"/>
        <dbReference type="ChEBI" id="CHEBI:29103"/>
    </reaction>
</comment>
<evidence type="ECO:0000256" key="1">
    <source>
        <dbReference type="ARBA" id="ARBA00004141"/>
    </source>
</evidence>
<keyword evidence="12 13" id="KW-0472">Membrane</keyword>
<dbReference type="HAMAP" id="MF_01522">
    <property type="entry name" value="Kup"/>
    <property type="match status" value="1"/>
</dbReference>
<feature type="transmembrane region" description="Helical" evidence="13">
    <location>
        <begin position="412"/>
        <end position="433"/>
    </location>
</feature>
<evidence type="ECO:0000256" key="8">
    <source>
        <dbReference type="ARBA" id="ARBA00022847"/>
    </source>
</evidence>
<evidence type="ECO:0000259" key="15">
    <source>
        <dbReference type="Pfam" id="PF22776"/>
    </source>
</evidence>
<keyword evidence="9 13" id="KW-0630">Potassium</keyword>
<dbReference type="EMBL" id="JBHRXJ010000001">
    <property type="protein sequence ID" value="MFC3526721.1"/>
    <property type="molecule type" value="Genomic_DNA"/>
</dbReference>
<comment type="subcellular location">
    <subcellularLocation>
        <location evidence="13">Cell membrane</location>
        <topology evidence="13">Multi-pass membrane protein</topology>
    </subcellularLocation>
    <subcellularLocation>
        <location evidence="1">Membrane</location>
        <topology evidence="1">Multi-pass membrane protein</topology>
    </subcellularLocation>
</comment>
<feature type="domain" description="K+ potassium transporter integral membrane" evidence="14">
    <location>
        <begin position="33"/>
        <end position="482"/>
    </location>
</feature>
<evidence type="ECO:0000256" key="2">
    <source>
        <dbReference type="ARBA" id="ARBA00007019"/>
    </source>
</evidence>
<evidence type="ECO:0000256" key="9">
    <source>
        <dbReference type="ARBA" id="ARBA00022958"/>
    </source>
</evidence>
<dbReference type="InterPro" id="IPR023051">
    <property type="entry name" value="Kup"/>
</dbReference>
<evidence type="ECO:0000313" key="17">
    <source>
        <dbReference type="Proteomes" id="UP001595721"/>
    </source>
</evidence>
<dbReference type="InterPro" id="IPR053952">
    <property type="entry name" value="K_trans_C"/>
</dbReference>
<dbReference type="Proteomes" id="UP001595721">
    <property type="component" value="Unassembled WGS sequence"/>
</dbReference>
<evidence type="ECO:0000259" key="14">
    <source>
        <dbReference type="Pfam" id="PF02705"/>
    </source>
</evidence>
<feature type="transmembrane region" description="Helical" evidence="13">
    <location>
        <begin position="221"/>
        <end position="245"/>
    </location>
</feature>
<feature type="transmembrane region" description="Helical" evidence="13">
    <location>
        <begin position="120"/>
        <end position="139"/>
    </location>
</feature>
<keyword evidence="5" id="KW-0997">Cell inner membrane</keyword>
<feature type="transmembrane region" description="Helical" evidence="13">
    <location>
        <begin position="159"/>
        <end position="177"/>
    </location>
</feature>
<evidence type="ECO:0000313" key="16">
    <source>
        <dbReference type="EMBL" id="MFC3526721.1"/>
    </source>
</evidence>
<keyword evidence="6 13" id="KW-0633">Potassium transport</keyword>
<name>A0ABV7QXL1_9RHOB</name>
<gene>
    <name evidence="13" type="primary">kup</name>
    <name evidence="16" type="ORF">ACFOMH_00955</name>
</gene>
<keyword evidence="11 13" id="KW-0406">Ion transport</keyword>
<feature type="transmembrane region" description="Helical" evidence="13">
    <location>
        <begin position="70"/>
        <end position="91"/>
    </location>
</feature>
<evidence type="ECO:0000256" key="10">
    <source>
        <dbReference type="ARBA" id="ARBA00022989"/>
    </source>
</evidence>
<evidence type="ECO:0000256" key="11">
    <source>
        <dbReference type="ARBA" id="ARBA00023065"/>
    </source>
</evidence>
<evidence type="ECO:0000256" key="6">
    <source>
        <dbReference type="ARBA" id="ARBA00022538"/>
    </source>
</evidence>
<dbReference type="PANTHER" id="PTHR30540">
    <property type="entry name" value="OSMOTIC STRESS POTASSIUM TRANSPORTER"/>
    <property type="match status" value="1"/>
</dbReference>
<sequence>MSNSDSPLLSGADNDISLSEDSTHEVKQGLAALTLGAIGVVYGDIGTSPLYAMREALRPVSGDGLERAEVLGVVSILIWTVIMIVTIKYVIFLLRADNHGEGGILALYTLARQAMGRRSFWVLGLGIAGAALFMGDALITPAVSVLSAVEGIELVTPRFKPYVLPITIGILLALFLVQRHGTQAIAVAFGPIMALWFLTMGATGAVQLLRDPGVLAAFNPVYGISFLASHGVAAFFVMGAIFLAVTGAEALYADLGHFGRAPIRVAWFALVFPALILNYLGQGVLVLHDPAALVNPFFHLVPAWALPGLVALATLATVIASQAVITGAYSMTRAAIQLGLLPRLSIIHTSSSHSGQIYIPAVNWMLLAGVLAFVMSFRTSESLASAYGIAVTGAMLVDACLAIIYAHKGWRWPLGVTLLVALPFLTMEGTFFLSNMTKFFDGGFVPVLVSLSLAIIMFTWWRGTQHAVEAAHRQMIALDGFAESKVTSSTYAVPGTAFFLSSDPAAVPQALLHNLKHNRVLHAKNVVLTLETMRVPRVRPEDRIEYKPINDRFARLTVRFGFMETPNVSRAIVLARKSGLTFDVMTTSFFLGRRKLVLGTRNGVARLLDRLYIALNRFAADPSEFYHLPRDRVVEIGARISL</sequence>
<keyword evidence="4 13" id="KW-1003">Cell membrane</keyword>
<protein>
    <recommendedName>
        <fullName evidence="13">Probable potassium transport system protein Kup</fullName>
    </recommendedName>
</protein>
<keyword evidence="3 13" id="KW-0813">Transport</keyword>
<feature type="transmembrane region" description="Helical" evidence="13">
    <location>
        <begin position="265"/>
        <end position="288"/>
    </location>
</feature>